<dbReference type="NCBIfam" id="TIGR00730">
    <property type="entry name" value="Rossman fold protein, TIGR00730 family"/>
    <property type="match status" value="1"/>
</dbReference>
<evidence type="ECO:0008006" key="2">
    <source>
        <dbReference type="Google" id="ProtNLM"/>
    </source>
</evidence>
<reference evidence="1" key="1">
    <citation type="journal article" date="2015" name="Nature">
        <title>Complex archaea that bridge the gap between prokaryotes and eukaryotes.</title>
        <authorList>
            <person name="Spang A."/>
            <person name="Saw J.H."/>
            <person name="Jorgensen S.L."/>
            <person name="Zaremba-Niedzwiedzka K."/>
            <person name="Martijn J."/>
            <person name="Lind A.E."/>
            <person name="van Eijk R."/>
            <person name="Schleper C."/>
            <person name="Guy L."/>
            <person name="Ettema T.J."/>
        </authorList>
    </citation>
    <scope>NUCLEOTIDE SEQUENCE</scope>
</reference>
<dbReference type="PANTHER" id="PTHR43393">
    <property type="entry name" value="CYTOKININ RIBOSIDE 5'-MONOPHOSPHATE PHOSPHORIBOHYDROLASE"/>
    <property type="match status" value="1"/>
</dbReference>
<organism evidence="1">
    <name type="scientific">marine sediment metagenome</name>
    <dbReference type="NCBI Taxonomy" id="412755"/>
    <lineage>
        <taxon>unclassified sequences</taxon>
        <taxon>metagenomes</taxon>
        <taxon>ecological metagenomes</taxon>
    </lineage>
</organism>
<accession>A0A0F9V191</accession>
<dbReference type="GO" id="GO:0016787">
    <property type="term" value="F:hydrolase activity"/>
    <property type="evidence" value="ECO:0007669"/>
    <property type="project" value="InterPro"/>
</dbReference>
<dbReference type="AlphaFoldDB" id="A0A0F9V191"/>
<proteinExistence type="predicted"/>
<dbReference type="InterPro" id="IPR052341">
    <property type="entry name" value="LOG_family_nucleotidases"/>
</dbReference>
<comment type="caution">
    <text evidence="1">The sequence shown here is derived from an EMBL/GenBank/DDBJ whole genome shotgun (WGS) entry which is preliminary data.</text>
</comment>
<dbReference type="EMBL" id="LAZR01000085">
    <property type="protein sequence ID" value="KKN93522.1"/>
    <property type="molecule type" value="Genomic_DNA"/>
</dbReference>
<dbReference type="GO" id="GO:0009691">
    <property type="term" value="P:cytokinin biosynthetic process"/>
    <property type="evidence" value="ECO:0007669"/>
    <property type="project" value="InterPro"/>
</dbReference>
<dbReference type="SUPFAM" id="SSF102405">
    <property type="entry name" value="MCP/YpsA-like"/>
    <property type="match status" value="1"/>
</dbReference>
<dbReference type="InterPro" id="IPR031100">
    <property type="entry name" value="LOG_fam"/>
</dbReference>
<gene>
    <name evidence="1" type="ORF">LCGC14_0197110</name>
</gene>
<dbReference type="Pfam" id="PF03641">
    <property type="entry name" value="Lysine_decarbox"/>
    <property type="match status" value="1"/>
</dbReference>
<name>A0A0F9V191_9ZZZZ</name>
<dbReference type="PANTHER" id="PTHR43393:SF3">
    <property type="entry name" value="LYSINE DECARBOXYLASE-LIKE PROTEIN"/>
    <property type="match status" value="1"/>
</dbReference>
<sequence>MKKSKVSKLKKVPCWSDPDLPPAKEDFRKTFSWRIFRIMAEFVDGFQFIADFRKAVGIFGSTRASSKDHYYQEARKLAKLLAKEKFVIITGGGPGIMEAANQGAFEAGGESVGINIQLPEGQRMNKYVKSPIGFHYFFTRKVMFSFACQVYVFFPGGFGTLDEFFEMITLVQTKKLLKPVLVIAVGKEYWSPLFDWLEKEVYQKRSAVNKKDLSIFQLADSAEEAFKMIQKYGHN</sequence>
<evidence type="ECO:0000313" key="1">
    <source>
        <dbReference type="EMBL" id="KKN93522.1"/>
    </source>
</evidence>
<dbReference type="Gene3D" id="3.40.50.450">
    <property type="match status" value="1"/>
</dbReference>
<protein>
    <recommendedName>
        <fullName evidence="2">Cytokinin riboside 5'-monophosphate phosphoribohydrolase</fullName>
    </recommendedName>
</protein>
<dbReference type="GO" id="GO:0005829">
    <property type="term" value="C:cytosol"/>
    <property type="evidence" value="ECO:0007669"/>
    <property type="project" value="TreeGrafter"/>
</dbReference>
<dbReference type="InterPro" id="IPR005269">
    <property type="entry name" value="LOG"/>
</dbReference>